<dbReference type="Pfam" id="PF01967">
    <property type="entry name" value="MoaC"/>
    <property type="match status" value="1"/>
</dbReference>
<dbReference type="SUPFAM" id="SSF55040">
    <property type="entry name" value="Molybdenum cofactor biosynthesis protein C, MoaC"/>
    <property type="match status" value="1"/>
</dbReference>
<dbReference type="UniPathway" id="UPA00344"/>
<dbReference type="EMBL" id="UZAN01048668">
    <property type="protein sequence ID" value="VDP86647.1"/>
    <property type="molecule type" value="Genomic_DNA"/>
</dbReference>
<evidence type="ECO:0000259" key="3">
    <source>
        <dbReference type="Pfam" id="PF01967"/>
    </source>
</evidence>
<proteinExistence type="predicted"/>
<dbReference type="AlphaFoldDB" id="A0A183ATB0"/>
<keyword evidence="2" id="KW-0501">Molybdenum cofactor biosynthesis</keyword>
<dbReference type="Proteomes" id="UP000272942">
    <property type="component" value="Unassembled WGS sequence"/>
</dbReference>
<dbReference type="GO" id="GO:0006777">
    <property type="term" value="P:Mo-molybdopterin cofactor biosynthetic process"/>
    <property type="evidence" value="ECO:0007669"/>
    <property type="project" value="UniProtKB-KW"/>
</dbReference>
<evidence type="ECO:0000256" key="2">
    <source>
        <dbReference type="ARBA" id="ARBA00023150"/>
    </source>
</evidence>
<dbReference type="InterPro" id="IPR050105">
    <property type="entry name" value="MoCo_biosynth_MoaA/MoaC"/>
</dbReference>
<dbReference type="InterPro" id="IPR002820">
    <property type="entry name" value="Mopterin_CF_biosynth-C_dom"/>
</dbReference>
<dbReference type="PANTHER" id="PTHR22960">
    <property type="entry name" value="MOLYBDOPTERIN COFACTOR SYNTHESIS PROTEIN A"/>
    <property type="match status" value="1"/>
</dbReference>
<protein>
    <submittedName>
        <fullName evidence="6">MoaC domain-containing protein</fullName>
    </submittedName>
</protein>
<accession>A0A183ATB0</accession>
<dbReference type="Gene3D" id="3.30.70.640">
    <property type="entry name" value="Molybdopterin cofactor biosynthesis C (MoaC) domain"/>
    <property type="match status" value="1"/>
</dbReference>
<reference evidence="6" key="1">
    <citation type="submission" date="2016-06" db="UniProtKB">
        <authorList>
            <consortium name="WormBaseParasite"/>
        </authorList>
    </citation>
    <scope>IDENTIFICATION</scope>
</reference>
<gene>
    <name evidence="4" type="ORF">ECPE_LOCUS10195</name>
</gene>
<comment type="pathway">
    <text evidence="1">Cofactor biosynthesis; molybdopterin biosynthesis.</text>
</comment>
<evidence type="ECO:0000313" key="6">
    <source>
        <dbReference type="WBParaSite" id="ECPE_0001022701-mRNA-1"/>
    </source>
</evidence>
<organism evidence="6">
    <name type="scientific">Echinostoma caproni</name>
    <dbReference type="NCBI Taxonomy" id="27848"/>
    <lineage>
        <taxon>Eukaryota</taxon>
        <taxon>Metazoa</taxon>
        <taxon>Spiralia</taxon>
        <taxon>Lophotrochozoa</taxon>
        <taxon>Platyhelminthes</taxon>
        <taxon>Trematoda</taxon>
        <taxon>Digenea</taxon>
        <taxon>Plagiorchiida</taxon>
        <taxon>Echinostomata</taxon>
        <taxon>Echinostomatoidea</taxon>
        <taxon>Echinostomatidae</taxon>
        <taxon>Echinostoma</taxon>
    </lineage>
</organism>
<sequence>MSRVTSPIDHDVLCRCYASHTYLICTANPALTHYNPIDGGAKMVDITEKAMRNLDRVSQDTTGDSLIRWAMAEGKVTITESIRKALFTNTAEANWNTPKGNVMQVARLAGIQAAKQTSHLIPLCHQIPLTMVQINFRLEGTTVRIQSVVKAVGKATGVEMEALTAVAVAALTTYDMLKSVEPSGIVISQIELLEKHGGKSGSFVKQANHGVLQLMKQNV</sequence>
<name>A0A183ATB0_9TREM</name>
<evidence type="ECO:0000313" key="5">
    <source>
        <dbReference type="Proteomes" id="UP000272942"/>
    </source>
</evidence>
<dbReference type="WBParaSite" id="ECPE_0001022701-mRNA-1">
    <property type="protein sequence ID" value="ECPE_0001022701-mRNA-1"/>
    <property type="gene ID" value="ECPE_0001022701"/>
</dbReference>
<evidence type="ECO:0000256" key="1">
    <source>
        <dbReference type="ARBA" id="ARBA00005046"/>
    </source>
</evidence>
<dbReference type="PANTHER" id="PTHR22960:SF29">
    <property type="entry name" value="CYCLIC PYRANOPTERIN MONOPHOSPHATE SYNTHASE"/>
    <property type="match status" value="1"/>
</dbReference>
<evidence type="ECO:0000313" key="4">
    <source>
        <dbReference type="EMBL" id="VDP86647.1"/>
    </source>
</evidence>
<reference evidence="4 5" key="2">
    <citation type="submission" date="2018-11" db="EMBL/GenBank/DDBJ databases">
        <authorList>
            <consortium name="Pathogen Informatics"/>
        </authorList>
    </citation>
    <scope>NUCLEOTIDE SEQUENCE [LARGE SCALE GENOMIC DNA]</scope>
    <source>
        <strain evidence="4 5">Egypt</strain>
    </source>
</reference>
<dbReference type="InterPro" id="IPR036522">
    <property type="entry name" value="MoaC_sf"/>
</dbReference>
<dbReference type="OrthoDB" id="429626at2759"/>
<feature type="domain" description="Molybdopterin cofactor biosynthesis C (MoaC)" evidence="3">
    <location>
        <begin position="66"/>
        <end position="198"/>
    </location>
</feature>
<keyword evidence="5" id="KW-1185">Reference proteome</keyword>